<keyword evidence="4" id="KW-0472">Membrane</keyword>
<dbReference type="EMBL" id="AMQN01002380">
    <property type="status" value="NOT_ANNOTATED_CDS"/>
    <property type="molecule type" value="Genomic_DNA"/>
</dbReference>
<dbReference type="STRING" id="283909.R7TW22"/>
<feature type="domain" description="Ig-like" evidence="8">
    <location>
        <begin position="144"/>
        <end position="232"/>
    </location>
</feature>
<organism evidence="9">
    <name type="scientific">Capitella teleta</name>
    <name type="common">Polychaete worm</name>
    <dbReference type="NCBI Taxonomy" id="283909"/>
    <lineage>
        <taxon>Eukaryota</taxon>
        <taxon>Metazoa</taxon>
        <taxon>Spiralia</taxon>
        <taxon>Lophotrochozoa</taxon>
        <taxon>Annelida</taxon>
        <taxon>Polychaeta</taxon>
        <taxon>Sedentaria</taxon>
        <taxon>Scolecida</taxon>
        <taxon>Capitellidae</taxon>
        <taxon>Capitella</taxon>
    </lineage>
</organism>
<evidence type="ECO:0000256" key="2">
    <source>
        <dbReference type="ARBA" id="ARBA00022475"/>
    </source>
</evidence>
<reference evidence="11" key="1">
    <citation type="submission" date="2012-12" db="EMBL/GenBank/DDBJ databases">
        <authorList>
            <person name="Hellsten U."/>
            <person name="Grimwood J."/>
            <person name="Chapman J.A."/>
            <person name="Shapiro H."/>
            <person name="Aerts A."/>
            <person name="Otillar R.P."/>
            <person name="Terry A.Y."/>
            <person name="Boore J.L."/>
            <person name="Simakov O."/>
            <person name="Marletaz F."/>
            <person name="Cho S.-J."/>
            <person name="Edsinger-Gonzales E."/>
            <person name="Havlak P."/>
            <person name="Kuo D.-H."/>
            <person name="Larsson T."/>
            <person name="Lv J."/>
            <person name="Arendt D."/>
            <person name="Savage R."/>
            <person name="Osoegawa K."/>
            <person name="de Jong P."/>
            <person name="Lindberg D.R."/>
            <person name="Seaver E.C."/>
            <person name="Weisblat D.A."/>
            <person name="Putnam N.H."/>
            <person name="Grigoriev I.V."/>
            <person name="Rokhsar D.S."/>
        </authorList>
    </citation>
    <scope>NUCLEOTIDE SEQUENCE</scope>
    <source>
        <strain evidence="11">I ESC-2004</strain>
    </source>
</reference>
<evidence type="ECO:0000259" key="8">
    <source>
        <dbReference type="PROSITE" id="PS50835"/>
    </source>
</evidence>
<gene>
    <name evidence="9" type="ORF">CAPTEDRAFT_83383</name>
</gene>
<feature type="non-terminal residue" evidence="9">
    <location>
        <position position="329"/>
    </location>
</feature>
<dbReference type="InterPro" id="IPR013783">
    <property type="entry name" value="Ig-like_fold"/>
</dbReference>
<evidence type="ECO:0000256" key="6">
    <source>
        <dbReference type="ARBA" id="ARBA00023180"/>
    </source>
</evidence>
<feature type="domain" description="Ig-like" evidence="8">
    <location>
        <begin position="238"/>
        <end position="327"/>
    </location>
</feature>
<dbReference type="Proteomes" id="UP000014760">
    <property type="component" value="Unassembled WGS sequence"/>
</dbReference>
<dbReference type="SMART" id="SM00408">
    <property type="entry name" value="IGc2"/>
    <property type="match status" value="3"/>
</dbReference>
<dbReference type="PANTHER" id="PTHR44170">
    <property type="entry name" value="PROTEIN SIDEKICK"/>
    <property type="match status" value="1"/>
</dbReference>
<dbReference type="OMA" id="WICKASG"/>
<evidence type="ECO:0000313" key="10">
    <source>
        <dbReference type="EnsemblMetazoa" id="CapteP83383"/>
    </source>
</evidence>
<dbReference type="EnsemblMetazoa" id="CapteT83383">
    <property type="protein sequence ID" value="CapteP83383"/>
    <property type="gene ID" value="CapteG83383"/>
</dbReference>
<dbReference type="EMBL" id="KB309044">
    <property type="protein sequence ID" value="ELT95656.1"/>
    <property type="molecule type" value="Genomic_DNA"/>
</dbReference>
<evidence type="ECO:0000256" key="3">
    <source>
        <dbReference type="ARBA" id="ARBA00022737"/>
    </source>
</evidence>
<dbReference type="PROSITE" id="PS50835">
    <property type="entry name" value="IG_LIKE"/>
    <property type="match status" value="3"/>
</dbReference>
<reference evidence="10" key="3">
    <citation type="submission" date="2015-06" db="UniProtKB">
        <authorList>
            <consortium name="EnsemblMetazoa"/>
        </authorList>
    </citation>
    <scope>IDENTIFICATION</scope>
</reference>
<dbReference type="GO" id="GO:0005886">
    <property type="term" value="C:plasma membrane"/>
    <property type="evidence" value="ECO:0007669"/>
    <property type="project" value="UniProtKB-SubCell"/>
</dbReference>
<reference evidence="9 11" key="2">
    <citation type="journal article" date="2013" name="Nature">
        <title>Insights into bilaterian evolution from three spiralian genomes.</title>
        <authorList>
            <person name="Simakov O."/>
            <person name="Marletaz F."/>
            <person name="Cho S.J."/>
            <person name="Edsinger-Gonzales E."/>
            <person name="Havlak P."/>
            <person name="Hellsten U."/>
            <person name="Kuo D.H."/>
            <person name="Larsson T."/>
            <person name="Lv J."/>
            <person name="Arendt D."/>
            <person name="Savage R."/>
            <person name="Osoegawa K."/>
            <person name="de Jong P."/>
            <person name="Grimwood J."/>
            <person name="Chapman J.A."/>
            <person name="Shapiro H."/>
            <person name="Aerts A."/>
            <person name="Otillar R.P."/>
            <person name="Terry A.Y."/>
            <person name="Boore J.L."/>
            <person name="Grigoriev I.V."/>
            <person name="Lindberg D.R."/>
            <person name="Seaver E.C."/>
            <person name="Weisblat D.A."/>
            <person name="Putnam N.H."/>
            <person name="Rokhsar D.S."/>
        </authorList>
    </citation>
    <scope>NUCLEOTIDE SEQUENCE</scope>
    <source>
        <strain evidence="9 11">I ESC-2004</strain>
    </source>
</reference>
<evidence type="ECO:0000256" key="4">
    <source>
        <dbReference type="ARBA" id="ARBA00023136"/>
    </source>
</evidence>
<protein>
    <recommendedName>
        <fullName evidence="8">Ig-like domain-containing protein</fullName>
    </recommendedName>
</protein>
<feature type="domain" description="Ig-like" evidence="8">
    <location>
        <begin position="52"/>
        <end position="137"/>
    </location>
</feature>
<comment type="subcellular location">
    <subcellularLocation>
        <location evidence="1">Cell membrane</location>
    </subcellularLocation>
</comment>
<feature type="non-terminal residue" evidence="9">
    <location>
        <position position="1"/>
    </location>
</feature>
<dbReference type="SUPFAM" id="SSF48726">
    <property type="entry name" value="Immunoglobulin"/>
    <property type="match status" value="3"/>
</dbReference>
<dbReference type="InterPro" id="IPR036179">
    <property type="entry name" value="Ig-like_dom_sf"/>
</dbReference>
<proteinExistence type="predicted"/>
<accession>R7TW22</accession>
<dbReference type="AlphaFoldDB" id="R7TW22"/>
<dbReference type="OrthoDB" id="6244967at2759"/>
<evidence type="ECO:0000313" key="9">
    <source>
        <dbReference type="EMBL" id="ELT95656.1"/>
    </source>
</evidence>
<dbReference type="CDD" id="cd00096">
    <property type="entry name" value="Ig"/>
    <property type="match status" value="1"/>
</dbReference>
<dbReference type="InterPro" id="IPR003599">
    <property type="entry name" value="Ig_sub"/>
</dbReference>
<keyword evidence="3" id="KW-0677">Repeat</keyword>
<name>R7TW22_CAPTE</name>
<keyword evidence="5" id="KW-1015">Disulfide bond</keyword>
<dbReference type="GO" id="GO:0098609">
    <property type="term" value="P:cell-cell adhesion"/>
    <property type="evidence" value="ECO:0007669"/>
    <property type="project" value="TreeGrafter"/>
</dbReference>
<evidence type="ECO:0000256" key="1">
    <source>
        <dbReference type="ARBA" id="ARBA00004236"/>
    </source>
</evidence>
<keyword evidence="6" id="KW-0325">Glycoprotein</keyword>
<dbReference type="FunFam" id="2.60.40.10:FF:000005">
    <property type="entry name" value="Neuronal cell adhesion molecule"/>
    <property type="match status" value="1"/>
</dbReference>
<keyword evidence="2" id="KW-1003">Cell membrane</keyword>
<dbReference type="HOGENOM" id="CLU_846150_0_0_1"/>
<dbReference type="InterPro" id="IPR007110">
    <property type="entry name" value="Ig-like_dom"/>
</dbReference>
<dbReference type="InterPro" id="IPR013098">
    <property type="entry name" value="Ig_I-set"/>
</dbReference>
<dbReference type="InterPro" id="IPR003598">
    <property type="entry name" value="Ig_sub2"/>
</dbReference>
<dbReference type="Gene3D" id="2.60.40.10">
    <property type="entry name" value="Immunoglobulins"/>
    <property type="match status" value="3"/>
</dbReference>
<sequence>TGNLYFANLEQSDQQGGKVYKCIVFNPYLDISTEGSYSVVNVNPAEAIPVAPVVAYQTPASTVGLVGEAITLKCVFSGNPTPKISWKRRNGQALPVDRIEFSNSNSELEFFYLTSDDEGEYVCTALNTAGSSEVIISLDIQAKPAFADFNGAPGYLTNVNVTEEDTVRLHCNADGEPSVALQWFINGEPFQNEDRTLVISDVCKTCPRSDLMVVQCNASNSHGYVYSSAYVNVLRRIPRIDIHPKNATINSYGGSVEFECEASGSPNPVFHWYHNNVLLNESLPNIFRPVDTQGTLRIDPTTALDLGFFQCFAVNQYGNVASNVAILEK</sequence>
<dbReference type="Pfam" id="PF13927">
    <property type="entry name" value="Ig_3"/>
    <property type="match status" value="1"/>
</dbReference>
<dbReference type="Pfam" id="PF07679">
    <property type="entry name" value="I-set"/>
    <property type="match status" value="2"/>
</dbReference>
<keyword evidence="7" id="KW-0393">Immunoglobulin domain</keyword>
<dbReference type="PANTHER" id="PTHR44170:SF6">
    <property type="entry name" value="CONTACTIN"/>
    <property type="match status" value="1"/>
</dbReference>
<evidence type="ECO:0000256" key="7">
    <source>
        <dbReference type="ARBA" id="ARBA00023319"/>
    </source>
</evidence>
<keyword evidence="11" id="KW-1185">Reference proteome</keyword>
<evidence type="ECO:0000256" key="5">
    <source>
        <dbReference type="ARBA" id="ARBA00023157"/>
    </source>
</evidence>
<evidence type="ECO:0000313" key="11">
    <source>
        <dbReference type="Proteomes" id="UP000014760"/>
    </source>
</evidence>
<dbReference type="SMART" id="SM00409">
    <property type="entry name" value="IG"/>
    <property type="match status" value="3"/>
</dbReference>